<evidence type="ECO:0000256" key="5">
    <source>
        <dbReference type="ARBA" id="ARBA00022553"/>
    </source>
</evidence>
<feature type="domain" description="PAS" evidence="16">
    <location>
        <begin position="417"/>
        <end position="461"/>
    </location>
</feature>
<feature type="domain" description="PAC" evidence="17">
    <location>
        <begin position="81"/>
        <end position="133"/>
    </location>
</feature>
<sequence>MAMLNSNSPLIIPAWLDPIPVGLFITDATGACCDSNRAWQLLFGLSHAESLGDGWSRHIHPDDQSTVSAEWQKAVKNQTAFEMTFRILLPDGEIRYVLSQGTPQFDSHGELSHYIGNVEDITTLNKLSQQVSEREQRFSHLLRHIPGMAYRCKNDADWTLEYCTAGSLDLTGYSAEDFIEKRIITFGKLIHPDDVEWLWDKCQYNISHQLHCSNEYRIITANGSEKWVWDQADGIYDQNGQLLFIEGFISDITERRLREQSYRQLFDNAGISIWNQDQSKLVQHLQELHESEISDFPAYLRHNPAVAYQMMDLIKVIDVNQATLQLFGSDNKADFLRSFTRLFGEGTDQVVREQLCAFWRGDLTFTSEVNLVSLQGEKIQAVLSFPIPQSLDEARHVPVSINDITQLKASEHKLLASRAQFSGMIDAAMDAIITTDADFNIILFNRAAEQMFGFAAHQILGAPIETLIPMKVAANHRQHMHHFAAQGNQTRKMGGKAARQVAAQHANGTTFPVEIAISYSDNYGVPIYTAMVRDITERIAYEDNLLQLAESLELRVQRRTQELVIAKQQAEQASQAKSSFLANMSHEIRTPLNSILGMTHLALRTNLSETQRDYIQKIEQSGSHLLGIISDILDYSKIEAGKLTLDAHVFSLAELVNGLVALFATQIENKGLKLHLHISEAIPTRCIGDELRLRQVLLNLLSNAIKFTAKGDIHLSVQTEEDERIHFSVKDSGIGISAAEQGKLFQSFQQADNSTTRKYGGTGLGLAISQQIVHLMGGNIQLISALHEGSEFKFSIKLPAAQPTALPPTASPDPECLAMLKGKHILLADDHPFNQLIGTELLQEIGITVEIANDGLEAIQLAESKPFDAILMDVQMPNMDGLTACRKLKANPDWQAVPIIAMTANVSSEDKQQCAEAGMDDFIGKPINVASLYRVLLARLQHEPRPAIEVNAPKPNEIVDQSVIQTMLGDKPERQRNYIAKFISAYEKSRLHIEQALQSANYERIALECHKLKSTAKTVGAMALGQQLSALDQQGIPPEQLINMIKEADTLFIQTCQRFNQLNFIAPLASSVAEQQSTPLAKQLDVVLLDDDELLLEVIQQQLTNIGVSNLACFMQARDALAYLAQQPSQPDWILCDLQMPDMDGVEFLRELGKLQYNGAIAILSGMDEQVLKATERLASSFGLKLGGSLSKPVQANALAQLLTQPTSALFVPKIDHHQHELALNEAELRWGLANNAVELYFQPKVSTQERRVMGAESLARWHHPTRGLLGPNSFVPAIEALGLIDEFTFCVLRQSVQQLKAWQHQGLSLKLSVNVSMDNLNRLELPELFEKILQEHDVSPSAITLEITETQLSHDYVLSLDILTRLRIKGFGLSIDDFGTGFSTLEHLMQTPFTELKIDRAFVHGASHNSSAQRILEHSANLGRQFSLNLVAEGVETQADWDLIVAIGCHEVQGFLIARPMPAAELLDWKHAWESNANEFQPSRKNKLIQKDLENE</sequence>
<dbReference type="InterPro" id="IPR000700">
    <property type="entry name" value="PAS-assoc_C"/>
</dbReference>
<evidence type="ECO:0000256" key="6">
    <source>
        <dbReference type="ARBA" id="ARBA00022692"/>
    </source>
</evidence>
<evidence type="ECO:0000259" key="16">
    <source>
        <dbReference type="PROSITE" id="PS50112"/>
    </source>
</evidence>
<evidence type="ECO:0000256" key="11">
    <source>
        <dbReference type="ARBA" id="ARBA00023136"/>
    </source>
</evidence>
<feature type="modified residue" description="Phosphohistidine" evidence="12">
    <location>
        <position position="1010"/>
    </location>
</feature>
<dbReference type="InterPro" id="IPR035919">
    <property type="entry name" value="EAL_sf"/>
</dbReference>
<dbReference type="SMART" id="SM00387">
    <property type="entry name" value="HATPase_c"/>
    <property type="match status" value="1"/>
</dbReference>
<evidence type="ECO:0000259" key="19">
    <source>
        <dbReference type="PROSITE" id="PS50894"/>
    </source>
</evidence>
<feature type="domain" description="PAS" evidence="16">
    <location>
        <begin position="134"/>
        <end position="209"/>
    </location>
</feature>
<dbReference type="InterPro" id="IPR000014">
    <property type="entry name" value="PAS"/>
</dbReference>
<dbReference type="PROSITE" id="PS50110">
    <property type="entry name" value="RESPONSE_REGULATORY"/>
    <property type="match status" value="2"/>
</dbReference>
<keyword evidence="9" id="KW-1133">Transmembrane helix</keyword>
<dbReference type="SUPFAM" id="SSF47384">
    <property type="entry name" value="Homodimeric domain of signal transducing histidine kinase"/>
    <property type="match status" value="1"/>
</dbReference>
<dbReference type="InterPro" id="IPR008207">
    <property type="entry name" value="Sig_transdc_His_kin_Hpt_dom"/>
</dbReference>
<dbReference type="InterPro" id="IPR036890">
    <property type="entry name" value="HATPase_C_sf"/>
</dbReference>
<dbReference type="PROSITE" id="PS50109">
    <property type="entry name" value="HIS_KIN"/>
    <property type="match status" value="1"/>
</dbReference>
<dbReference type="CDD" id="cd00082">
    <property type="entry name" value="HisKA"/>
    <property type="match status" value="1"/>
</dbReference>
<gene>
    <name evidence="20" type="ORF">GM173_13335</name>
</gene>
<dbReference type="NCBIfam" id="TIGR00229">
    <property type="entry name" value="sensory_box"/>
    <property type="match status" value="3"/>
</dbReference>
<reference evidence="20 21" key="1">
    <citation type="submission" date="2019-11" db="EMBL/GenBank/DDBJ databases">
        <title>Novel Deefgea species.</title>
        <authorList>
            <person name="Han J.-H."/>
        </authorList>
    </citation>
    <scope>NUCLEOTIDE SEQUENCE [LARGE SCALE GENOMIC DNA]</scope>
    <source>
        <strain evidence="20 21">LMG 24817</strain>
    </source>
</reference>
<dbReference type="Gene3D" id="3.40.50.2300">
    <property type="match status" value="2"/>
</dbReference>
<dbReference type="Proteomes" id="UP001195660">
    <property type="component" value="Unassembled WGS sequence"/>
</dbReference>
<dbReference type="InterPro" id="IPR011006">
    <property type="entry name" value="CheY-like_superfamily"/>
</dbReference>
<evidence type="ECO:0000256" key="4">
    <source>
        <dbReference type="ARBA" id="ARBA00022475"/>
    </source>
</evidence>
<evidence type="ECO:0000259" key="14">
    <source>
        <dbReference type="PROSITE" id="PS50109"/>
    </source>
</evidence>
<evidence type="ECO:0000313" key="20">
    <source>
        <dbReference type="EMBL" id="MBM5572553.1"/>
    </source>
</evidence>
<dbReference type="InterPro" id="IPR003661">
    <property type="entry name" value="HisK_dim/P_dom"/>
</dbReference>
<evidence type="ECO:0000256" key="13">
    <source>
        <dbReference type="PROSITE-ProRule" id="PRU00169"/>
    </source>
</evidence>
<evidence type="ECO:0000256" key="1">
    <source>
        <dbReference type="ARBA" id="ARBA00000085"/>
    </source>
</evidence>
<dbReference type="Pfam" id="PF00512">
    <property type="entry name" value="HisKA"/>
    <property type="match status" value="1"/>
</dbReference>
<dbReference type="SUPFAM" id="SSF47226">
    <property type="entry name" value="Histidine-containing phosphotransfer domain, HPT domain"/>
    <property type="match status" value="1"/>
</dbReference>
<keyword evidence="8" id="KW-0067">ATP-binding</keyword>
<dbReference type="PROSITE" id="PS50112">
    <property type="entry name" value="PAS"/>
    <property type="match status" value="3"/>
</dbReference>
<dbReference type="SMART" id="SM00052">
    <property type="entry name" value="EAL"/>
    <property type="match status" value="1"/>
</dbReference>
<dbReference type="CDD" id="cd17546">
    <property type="entry name" value="REC_hyHK_CKI1_RcsC-like"/>
    <property type="match status" value="1"/>
</dbReference>
<keyword evidence="21" id="KW-1185">Reference proteome</keyword>
<dbReference type="PROSITE" id="PS50113">
    <property type="entry name" value="PAC"/>
    <property type="match status" value="2"/>
</dbReference>
<dbReference type="Gene3D" id="3.20.20.450">
    <property type="entry name" value="EAL domain"/>
    <property type="match status" value="1"/>
</dbReference>
<keyword evidence="11" id="KW-0472">Membrane</keyword>
<evidence type="ECO:0000256" key="12">
    <source>
        <dbReference type="PROSITE-ProRule" id="PRU00110"/>
    </source>
</evidence>
<dbReference type="InterPro" id="IPR003594">
    <property type="entry name" value="HATPase_dom"/>
</dbReference>
<evidence type="ECO:0000256" key="3">
    <source>
        <dbReference type="ARBA" id="ARBA00012438"/>
    </source>
</evidence>
<dbReference type="InterPro" id="IPR036097">
    <property type="entry name" value="HisK_dim/P_sf"/>
</dbReference>
<feature type="domain" description="Response regulatory" evidence="15">
    <location>
        <begin position="824"/>
        <end position="940"/>
    </location>
</feature>
<dbReference type="EMBL" id="WOFE01000008">
    <property type="protein sequence ID" value="MBM5572553.1"/>
    <property type="molecule type" value="Genomic_DNA"/>
</dbReference>
<protein>
    <recommendedName>
        <fullName evidence="3">histidine kinase</fullName>
        <ecNumber evidence="3">2.7.13.3</ecNumber>
    </recommendedName>
</protein>
<comment type="caution">
    <text evidence="20">The sequence shown here is derived from an EMBL/GenBank/DDBJ whole genome shotgun (WGS) entry which is preliminary data.</text>
</comment>
<dbReference type="InterPro" id="IPR001610">
    <property type="entry name" value="PAC"/>
</dbReference>
<dbReference type="Gene3D" id="3.30.565.10">
    <property type="entry name" value="Histidine kinase-like ATPase, C-terminal domain"/>
    <property type="match status" value="1"/>
</dbReference>
<evidence type="ECO:0000256" key="10">
    <source>
        <dbReference type="ARBA" id="ARBA00023012"/>
    </source>
</evidence>
<dbReference type="CDD" id="cd00130">
    <property type="entry name" value="PAS"/>
    <property type="match status" value="3"/>
</dbReference>
<evidence type="ECO:0000256" key="9">
    <source>
        <dbReference type="ARBA" id="ARBA00022989"/>
    </source>
</evidence>
<dbReference type="InterPro" id="IPR036641">
    <property type="entry name" value="HPT_dom_sf"/>
</dbReference>
<feature type="domain" description="PAC" evidence="17">
    <location>
        <begin position="212"/>
        <end position="264"/>
    </location>
</feature>
<evidence type="ECO:0000256" key="8">
    <source>
        <dbReference type="ARBA" id="ARBA00022840"/>
    </source>
</evidence>
<dbReference type="InterPro" id="IPR005467">
    <property type="entry name" value="His_kinase_dom"/>
</dbReference>
<dbReference type="SMART" id="SM00091">
    <property type="entry name" value="PAS"/>
    <property type="match status" value="3"/>
</dbReference>
<feature type="modified residue" description="4-aspartylphosphate" evidence="13">
    <location>
        <position position="873"/>
    </location>
</feature>
<dbReference type="Pfam" id="PF00072">
    <property type="entry name" value="Response_reg"/>
    <property type="match status" value="2"/>
</dbReference>
<feature type="domain" description="Response regulatory" evidence="15">
    <location>
        <begin position="1085"/>
        <end position="1207"/>
    </location>
</feature>
<feature type="domain" description="HPt" evidence="19">
    <location>
        <begin position="971"/>
        <end position="1059"/>
    </location>
</feature>
<feature type="modified residue" description="4-aspartylphosphate" evidence="13">
    <location>
        <position position="1137"/>
    </location>
</feature>
<keyword evidence="10" id="KW-0902">Two-component regulatory system</keyword>
<dbReference type="SUPFAM" id="SSF52172">
    <property type="entry name" value="CheY-like"/>
    <property type="match status" value="2"/>
</dbReference>
<dbReference type="Pfam" id="PF00563">
    <property type="entry name" value="EAL"/>
    <property type="match status" value="1"/>
</dbReference>
<keyword evidence="6" id="KW-0812">Transmembrane</keyword>
<dbReference type="InterPro" id="IPR004358">
    <property type="entry name" value="Sig_transdc_His_kin-like_C"/>
</dbReference>
<dbReference type="SMART" id="SM00448">
    <property type="entry name" value="REC"/>
    <property type="match status" value="2"/>
</dbReference>
<dbReference type="Pfam" id="PF08447">
    <property type="entry name" value="PAS_3"/>
    <property type="match status" value="2"/>
</dbReference>
<dbReference type="Pfam" id="PF02518">
    <property type="entry name" value="HATPase_c"/>
    <property type="match status" value="1"/>
</dbReference>
<dbReference type="InterPro" id="IPR035965">
    <property type="entry name" value="PAS-like_dom_sf"/>
</dbReference>
<evidence type="ECO:0000313" key="21">
    <source>
        <dbReference type="Proteomes" id="UP001195660"/>
    </source>
</evidence>
<dbReference type="SMART" id="SM00388">
    <property type="entry name" value="HisKA"/>
    <property type="match status" value="1"/>
</dbReference>
<keyword evidence="4" id="KW-1003">Cell membrane</keyword>
<dbReference type="CDD" id="cd16922">
    <property type="entry name" value="HATPase_EvgS-ArcB-TorS-like"/>
    <property type="match status" value="1"/>
</dbReference>
<evidence type="ECO:0000256" key="7">
    <source>
        <dbReference type="ARBA" id="ARBA00022741"/>
    </source>
</evidence>
<evidence type="ECO:0000259" key="17">
    <source>
        <dbReference type="PROSITE" id="PS50113"/>
    </source>
</evidence>
<dbReference type="PANTHER" id="PTHR45339:SF1">
    <property type="entry name" value="HYBRID SIGNAL TRANSDUCTION HISTIDINE KINASE J"/>
    <property type="match status" value="1"/>
</dbReference>
<dbReference type="Pfam" id="PF13426">
    <property type="entry name" value="PAS_9"/>
    <property type="match status" value="2"/>
</dbReference>
<feature type="domain" description="PAS" evidence="16">
    <location>
        <begin position="16"/>
        <end position="78"/>
    </location>
</feature>
<dbReference type="SUPFAM" id="SSF141868">
    <property type="entry name" value="EAL domain-like"/>
    <property type="match status" value="1"/>
</dbReference>
<dbReference type="InterPro" id="IPR001789">
    <property type="entry name" value="Sig_transdc_resp-reg_receiver"/>
</dbReference>
<evidence type="ECO:0000259" key="15">
    <source>
        <dbReference type="PROSITE" id="PS50110"/>
    </source>
</evidence>
<keyword evidence="7" id="KW-0547">Nucleotide-binding</keyword>
<dbReference type="InterPro" id="IPR001633">
    <property type="entry name" value="EAL_dom"/>
</dbReference>
<evidence type="ECO:0000259" key="18">
    <source>
        <dbReference type="PROSITE" id="PS50883"/>
    </source>
</evidence>
<proteinExistence type="predicted"/>
<dbReference type="PANTHER" id="PTHR45339">
    <property type="entry name" value="HYBRID SIGNAL TRANSDUCTION HISTIDINE KINASE J"/>
    <property type="match status" value="1"/>
</dbReference>
<comment type="catalytic activity">
    <reaction evidence="1">
        <text>ATP + protein L-histidine = ADP + protein N-phospho-L-histidine.</text>
        <dbReference type="EC" id="2.7.13.3"/>
    </reaction>
</comment>
<feature type="domain" description="Histidine kinase" evidence="14">
    <location>
        <begin position="583"/>
        <end position="800"/>
    </location>
</feature>
<name>A0ABS2CEH3_9NEIS</name>
<dbReference type="CDD" id="cd01948">
    <property type="entry name" value="EAL"/>
    <property type="match status" value="1"/>
</dbReference>
<dbReference type="Gene3D" id="1.20.120.160">
    <property type="entry name" value="HPT domain"/>
    <property type="match status" value="1"/>
</dbReference>
<dbReference type="SMART" id="SM00086">
    <property type="entry name" value="PAC"/>
    <property type="match status" value="3"/>
</dbReference>
<comment type="subcellular location">
    <subcellularLocation>
        <location evidence="2">Cell membrane</location>
        <topology evidence="2">Multi-pass membrane protein</topology>
    </subcellularLocation>
</comment>
<dbReference type="PRINTS" id="PR00344">
    <property type="entry name" value="BCTRLSENSOR"/>
</dbReference>
<dbReference type="EC" id="2.7.13.3" evidence="3"/>
<dbReference type="Gene3D" id="1.10.287.130">
    <property type="match status" value="1"/>
</dbReference>
<dbReference type="PROSITE" id="PS50883">
    <property type="entry name" value="EAL"/>
    <property type="match status" value="1"/>
</dbReference>
<dbReference type="SUPFAM" id="SSF55785">
    <property type="entry name" value="PYP-like sensor domain (PAS domain)"/>
    <property type="match status" value="4"/>
</dbReference>
<evidence type="ECO:0000256" key="2">
    <source>
        <dbReference type="ARBA" id="ARBA00004651"/>
    </source>
</evidence>
<feature type="domain" description="EAL" evidence="18">
    <location>
        <begin position="1222"/>
        <end position="1475"/>
    </location>
</feature>
<dbReference type="SUPFAM" id="SSF55874">
    <property type="entry name" value="ATPase domain of HSP90 chaperone/DNA topoisomerase II/histidine kinase"/>
    <property type="match status" value="1"/>
</dbReference>
<organism evidence="20 21">
    <name type="scientific">Deefgea chitinilytica</name>
    <dbReference type="NCBI Taxonomy" id="570276"/>
    <lineage>
        <taxon>Bacteria</taxon>
        <taxon>Pseudomonadati</taxon>
        <taxon>Pseudomonadota</taxon>
        <taxon>Betaproteobacteria</taxon>
        <taxon>Neisseriales</taxon>
        <taxon>Chitinibacteraceae</taxon>
        <taxon>Deefgea</taxon>
    </lineage>
</organism>
<accession>A0ABS2CEH3</accession>
<dbReference type="Gene3D" id="3.30.450.20">
    <property type="entry name" value="PAS domain"/>
    <property type="match status" value="4"/>
</dbReference>
<keyword evidence="5 13" id="KW-0597">Phosphoprotein</keyword>
<dbReference type="InterPro" id="IPR013655">
    <property type="entry name" value="PAS_fold_3"/>
</dbReference>
<dbReference type="PROSITE" id="PS50894">
    <property type="entry name" value="HPT"/>
    <property type="match status" value="1"/>
</dbReference>